<evidence type="ECO:0000313" key="2">
    <source>
        <dbReference type="Proteomes" id="UP000325577"/>
    </source>
</evidence>
<dbReference type="AlphaFoldDB" id="A0A5J5A9F4"/>
<protein>
    <submittedName>
        <fullName evidence="1">Uncharacterized protein</fullName>
    </submittedName>
</protein>
<keyword evidence="2" id="KW-1185">Reference proteome</keyword>
<reference evidence="1 2" key="1">
    <citation type="submission" date="2019-09" db="EMBL/GenBank/DDBJ databases">
        <title>A chromosome-level genome assembly of the Chinese tupelo Nyssa sinensis.</title>
        <authorList>
            <person name="Yang X."/>
            <person name="Kang M."/>
            <person name="Yang Y."/>
            <person name="Xiong H."/>
            <person name="Wang M."/>
            <person name="Zhang Z."/>
            <person name="Wang Z."/>
            <person name="Wu H."/>
            <person name="Ma T."/>
            <person name="Liu J."/>
            <person name="Xi Z."/>
        </authorList>
    </citation>
    <scope>NUCLEOTIDE SEQUENCE [LARGE SCALE GENOMIC DNA]</scope>
    <source>
        <strain evidence="1">J267</strain>
        <tissue evidence="1">Leaf</tissue>
    </source>
</reference>
<dbReference type="Proteomes" id="UP000325577">
    <property type="component" value="Linkage Group LG3"/>
</dbReference>
<sequence>MPQQLMCPEDTGWWLCPEDTRAAEASAGASAYLDNSWLETLADWNVWRTLDWSVWRTLVDWSVWRTLAGGCVLEDTGAAEASVGASAYLDDRWLEVPIPPFRTLAGRLCPEDTRAVEASVGASAYLNVAGIS</sequence>
<evidence type="ECO:0000313" key="1">
    <source>
        <dbReference type="EMBL" id="KAA8526854.1"/>
    </source>
</evidence>
<name>A0A5J5A9F4_9ASTE</name>
<organism evidence="1 2">
    <name type="scientific">Nyssa sinensis</name>
    <dbReference type="NCBI Taxonomy" id="561372"/>
    <lineage>
        <taxon>Eukaryota</taxon>
        <taxon>Viridiplantae</taxon>
        <taxon>Streptophyta</taxon>
        <taxon>Embryophyta</taxon>
        <taxon>Tracheophyta</taxon>
        <taxon>Spermatophyta</taxon>
        <taxon>Magnoliopsida</taxon>
        <taxon>eudicotyledons</taxon>
        <taxon>Gunneridae</taxon>
        <taxon>Pentapetalae</taxon>
        <taxon>asterids</taxon>
        <taxon>Cornales</taxon>
        <taxon>Nyssaceae</taxon>
        <taxon>Nyssa</taxon>
    </lineage>
</organism>
<gene>
    <name evidence="1" type="ORF">F0562_008917</name>
</gene>
<proteinExistence type="predicted"/>
<accession>A0A5J5A9F4</accession>
<dbReference type="EMBL" id="CM018046">
    <property type="protein sequence ID" value="KAA8526854.1"/>
    <property type="molecule type" value="Genomic_DNA"/>
</dbReference>